<keyword evidence="3" id="KW-1185">Reference proteome</keyword>
<dbReference type="RefSeq" id="WP_206722215.1">
    <property type="nucleotide sequence ID" value="NZ_CP071090.1"/>
</dbReference>
<dbReference type="Proteomes" id="UP000662747">
    <property type="component" value="Chromosome"/>
</dbReference>
<gene>
    <name evidence="2" type="ORF">JY651_36185</name>
</gene>
<dbReference type="EMBL" id="CP071090">
    <property type="protein sequence ID" value="QSQ20635.1"/>
    <property type="molecule type" value="Genomic_DNA"/>
</dbReference>
<name>A0ABX7NSW8_9BACT</name>
<protein>
    <submittedName>
        <fullName evidence="2">DUF2293 domain-containing protein</fullName>
    </submittedName>
</protein>
<organism evidence="2 3">
    <name type="scientific">Pyxidicoccus parkwayensis</name>
    <dbReference type="NCBI Taxonomy" id="2813578"/>
    <lineage>
        <taxon>Bacteria</taxon>
        <taxon>Pseudomonadati</taxon>
        <taxon>Myxococcota</taxon>
        <taxon>Myxococcia</taxon>
        <taxon>Myxococcales</taxon>
        <taxon>Cystobacterineae</taxon>
        <taxon>Myxococcaceae</taxon>
        <taxon>Pyxidicoccus</taxon>
    </lineage>
</organism>
<reference evidence="2 3" key="1">
    <citation type="submission" date="2021-02" db="EMBL/GenBank/DDBJ databases">
        <title>De Novo genome assembly of isolated myxobacteria.</title>
        <authorList>
            <person name="Stevens D.C."/>
        </authorList>
    </citation>
    <scope>NUCLEOTIDE SEQUENCE [LARGE SCALE GENOMIC DNA]</scope>
    <source>
        <strain evidence="3">SCPEA02</strain>
    </source>
</reference>
<accession>A0ABX7NSW8</accession>
<evidence type="ECO:0000313" key="2">
    <source>
        <dbReference type="EMBL" id="QSQ20635.1"/>
    </source>
</evidence>
<proteinExistence type="predicted"/>
<sequence>MSDSLTVGPTADPRRVRTQDGRVLAVPEGWALLPPGDAGLTRRVKAAGPSWTVVEKVGRKLFSRGVWAPEAHIVRARAVLDAERATPAYEKKLAAGRERRAREQADYEVDFANAVLRFLAFAPAWLPHAKRLAVLVSAHATPVGSGTVARTERIPIERRAEAAVIAWMRHQTTAYDNMRIARVKGARREVRRELAEISRAVLDLHRRDIPHGPSACPLCTALAAPVKPRPEGT</sequence>
<dbReference type="Pfam" id="PF10056">
    <property type="entry name" value="DUF2293"/>
    <property type="match status" value="1"/>
</dbReference>
<evidence type="ECO:0000259" key="1">
    <source>
        <dbReference type="Pfam" id="PF10056"/>
    </source>
</evidence>
<evidence type="ECO:0000313" key="3">
    <source>
        <dbReference type="Proteomes" id="UP000662747"/>
    </source>
</evidence>
<feature type="domain" description="DUF2293" evidence="1">
    <location>
        <begin position="130"/>
        <end position="205"/>
    </location>
</feature>
<dbReference type="InterPro" id="IPR018744">
    <property type="entry name" value="DUF2293"/>
</dbReference>